<feature type="non-terminal residue" evidence="1">
    <location>
        <position position="1"/>
    </location>
</feature>
<dbReference type="AlphaFoldDB" id="A0A9Q1FDJ0"/>
<evidence type="ECO:0000313" key="1">
    <source>
        <dbReference type="EMBL" id="KAJ8356222.1"/>
    </source>
</evidence>
<dbReference type="GO" id="GO:0005811">
    <property type="term" value="C:lipid droplet"/>
    <property type="evidence" value="ECO:0007669"/>
    <property type="project" value="UniProtKB-SubCell"/>
</dbReference>
<dbReference type="GO" id="GO:0008203">
    <property type="term" value="P:cholesterol metabolic process"/>
    <property type="evidence" value="ECO:0007669"/>
    <property type="project" value="UniProtKB-KW"/>
</dbReference>
<evidence type="ECO:0008006" key="3">
    <source>
        <dbReference type="Google" id="ProtNLM"/>
    </source>
</evidence>
<reference evidence="1" key="1">
    <citation type="journal article" date="2023" name="Science">
        <title>Genome structures resolve the early diversification of teleost fishes.</title>
        <authorList>
            <person name="Parey E."/>
            <person name="Louis A."/>
            <person name="Montfort J."/>
            <person name="Bouchez O."/>
            <person name="Roques C."/>
            <person name="Iampietro C."/>
            <person name="Lluch J."/>
            <person name="Castinel A."/>
            <person name="Donnadieu C."/>
            <person name="Desvignes T."/>
            <person name="Floi Bucao C."/>
            <person name="Jouanno E."/>
            <person name="Wen M."/>
            <person name="Mejri S."/>
            <person name="Dirks R."/>
            <person name="Jansen H."/>
            <person name="Henkel C."/>
            <person name="Chen W.J."/>
            <person name="Zahm M."/>
            <person name="Cabau C."/>
            <person name="Klopp C."/>
            <person name="Thompson A.W."/>
            <person name="Robinson-Rechavi M."/>
            <person name="Braasch I."/>
            <person name="Lecointre G."/>
            <person name="Bobe J."/>
            <person name="Postlethwait J.H."/>
            <person name="Berthelot C."/>
            <person name="Roest Crollius H."/>
            <person name="Guiguen Y."/>
        </authorList>
    </citation>
    <scope>NUCLEOTIDE SEQUENCE</scope>
    <source>
        <strain evidence="1">WJC10195</strain>
    </source>
</reference>
<dbReference type="GO" id="GO:0008201">
    <property type="term" value="F:heparin binding"/>
    <property type="evidence" value="ECO:0007669"/>
    <property type="project" value="UniProtKB-KW"/>
</dbReference>
<comment type="caution">
    <text evidence="1">The sequence shown here is derived from an EMBL/GenBank/DDBJ whole genome shotgun (WGS) entry which is preliminary data.</text>
</comment>
<dbReference type="Proteomes" id="UP001152622">
    <property type="component" value="Chromosome 6"/>
</dbReference>
<dbReference type="EMBL" id="JAINUF010000006">
    <property type="protein sequence ID" value="KAJ8356222.1"/>
    <property type="molecule type" value="Genomic_DNA"/>
</dbReference>
<dbReference type="PANTHER" id="PTHR13769">
    <property type="entry name" value="APOLIPOPROTEIN B"/>
    <property type="match status" value="1"/>
</dbReference>
<accession>A0A9Q1FDJ0</accession>
<dbReference type="GO" id="GO:0005737">
    <property type="term" value="C:cytoplasm"/>
    <property type="evidence" value="ECO:0007669"/>
    <property type="project" value="UniProtKB-SubCell"/>
</dbReference>
<evidence type="ECO:0000313" key="2">
    <source>
        <dbReference type="Proteomes" id="UP001152622"/>
    </source>
</evidence>
<dbReference type="GO" id="GO:0034361">
    <property type="term" value="C:very-low-density lipoprotein particle"/>
    <property type="evidence" value="ECO:0007669"/>
    <property type="project" value="UniProtKB-KW"/>
</dbReference>
<feature type="non-terminal residue" evidence="1">
    <location>
        <position position="346"/>
    </location>
</feature>
<proteinExistence type="predicted"/>
<name>A0A9Q1FDJ0_SYNKA</name>
<sequence>VLTASLENSAPAYVASLKSSCTSTLAFLVYDLDAAVTASIENGALSLNNKGTFRHSDLKMDLHHVFSHIMRNKRQESPDASSSRHILNVDIISPIFSDMSFRYASGKDSISTTISAPTSGFLGLQLSQSSARLYARYPSEPEKDVQILIFKKAQTALNKDAINAILLGLKERVPAITASLYNAVDKYHSALFDKDIGSVSHELKNTLSSTIQKTYITATDFPEMSEFGILIRNLLDQYQDTVKIVVDAVIRFLRELQLQVPGFEEKLSLPELSHKIMSSVATVIDKAVQKTNEYLEPYIDAIITYFSNIKVTMPGSDEAVPASQVLENLKNIIKKIESAIVWHLET</sequence>
<protein>
    <recommendedName>
        <fullName evidence="3">Apolipoprotein B</fullName>
    </recommendedName>
</protein>
<gene>
    <name evidence="1" type="ORF">SKAU_G00190160</name>
</gene>
<dbReference type="GO" id="GO:0034362">
    <property type="term" value="C:low-density lipoprotein particle"/>
    <property type="evidence" value="ECO:0007669"/>
    <property type="project" value="UniProtKB-KW"/>
</dbReference>
<dbReference type="InterPro" id="IPR052418">
    <property type="entry name" value="Apolipoprotein_B"/>
</dbReference>
<dbReference type="OrthoDB" id="8906351at2759"/>
<dbReference type="GO" id="GO:0042627">
    <property type="term" value="C:chylomicron"/>
    <property type="evidence" value="ECO:0007669"/>
    <property type="project" value="UniProtKB-KW"/>
</dbReference>
<dbReference type="GO" id="GO:0006869">
    <property type="term" value="P:lipid transport"/>
    <property type="evidence" value="ECO:0007669"/>
    <property type="project" value="UniProtKB-KW"/>
</dbReference>
<keyword evidence="2" id="KW-1185">Reference proteome</keyword>
<organism evidence="1 2">
    <name type="scientific">Synaphobranchus kaupii</name>
    <name type="common">Kaup's arrowtooth eel</name>
    <dbReference type="NCBI Taxonomy" id="118154"/>
    <lineage>
        <taxon>Eukaryota</taxon>
        <taxon>Metazoa</taxon>
        <taxon>Chordata</taxon>
        <taxon>Craniata</taxon>
        <taxon>Vertebrata</taxon>
        <taxon>Euteleostomi</taxon>
        <taxon>Actinopterygii</taxon>
        <taxon>Neopterygii</taxon>
        <taxon>Teleostei</taxon>
        <taxon>Anguilliformes</taxon>
        <taxon>Synaphobranchidae</taxon>
        <taxon>Synaphobranchus</taxon>
    </lineage>
</organism>
<dbReference type="PANTHER" id="PTHR13769:SF5">
    <property type="entry name" value="APOLIPOPROTEIN B-100-RELATED"/>
    <property type="match status" value="1"/>
</dbReference>